<evidence type="ECO:0000313" key="3">
    <source>
        <dbReference type="Proteomes" id="UP000294739"/>
    </source>
</evidence>
<sequence length="184" mass="19788">MSAGARVAAAAASGYILGRTKKLKLAIMVGSTLAGRRLATDPRGLLRQADEFVESRPELAKLSEQVRTTLFAAARAAAVGTASQRIDRLSDAIRDRSDRLTGAIPAVGEATETVRKGRRPGEDDPADDSESEEPAEEPEEELDEESAEEPERKRRPKKKTATKTSAQARKRTSSARSGSTSGRR</sequence>
<gene>
    <name evidence="2" type="ORF">E1269_27815</name>
</gene>
<dbReference type="EMBL" id="SMKZ01000061">
    <property type="protein sequence ID" value="TDD99043.1"/>
    <property type="molecule type" value="Genomic_DNA"/>
</dbReference>
<dbReference type="RefSeq" id="WP_131900759.1">
    <property type="nucleotide sequence ID" value="NZ_SMKZ01000061.1"/>
</dbReference>
<evidence type="ECO:0000256" key="1">
    <source>
        <dbReference type="SAM" id="MobiDB-lite"/>
    </source>
</evidence>
<comment type="caution">
    <text evidence="2">The sequence shown here is derived from an EMBL/GenBank/DDBJ whole genome shotgun (WGS) entry which is preliminary data.</text>
</comment>
<keyword evidence="3" id="KW-1185">Reference proteome</keyword>
<dbReference type="AlphaFoldDB" id="A0A4R5CKY1"/>
<reference evidence="2 3" key="1">
    <citation type="submission" date="2019-03" db="EMBL/GenBank/DDBJ databases">
        <title>Draft genome sequences of novel Actinobacteria.</title>
        <authorList>
            <person name="Sahin N."/>
            <person name="Ay H."/>
            <person name="Saygin H."/>
        </authorList>
    </citation>
    <scope>NUCLEOTIDE SEQUENCE [LARGE SCALE GENOMIC DNA]</scope>
    <source>
        <strain evidence="2 3">5K138</strain>
    </source>
</reference>
<proteinExistence type="predicted"/>
<feature type="compositionally biased region" description="Low complexity" evidence="1">
    <location>
        <begin position="174"/>
        <end position="184"/>
    </location>
</feature>
<protein>
    <recommendedName>
        <fullName evidence="4">DNA primase</fullName>
    </recommendedName>
</protein>
<feature type="region of interest" description="Disordered" evidence="1">
    <location>
        <begin position="96"/>
        <end position="184"/>
    </location>
</feature>
<dbReference type="InParanoid" id="A0A4R5CKY1"/>
<feature type="compositionally biased region" description="Basic and acidic residues" evidence="1">
    <location>
        <begin position="112"/>
        <end position="122"/>
    </location>
</feature>
<evidence type="ECO:0000313" key="2">
    <source>
        <dbReference type="EMBL" id="TDD99043.1"/>
    </source>
</evidence>
<organism evidence="2 3">
    <name type="scientific">Jiangella asiatica</name>
    <dbReference type="NCBI Taxonomy" id="2530372"/>
    <lineage>
        <taxon>Bacteria</taxon>
        <taxon>Bacillati</taxon>
        <taxon>Actinomycetota</taxon>
        <taxon>Actinomycetes</taxon>
        <taxon>Jiangellales</taxon>
        <taxon>Jiangellaceae</taxon>
        <taxon>Jiangella</taxon>
    </lineage>
</organism>
<name>A0A4R5CKY1_9ACTN</name>
<accession>A0A4R5CKY1</accession>
<evidence type="ECO:0008006" key="4">
    <source>
        <dbReference type="Google" id="ProtNLM"/>
    </source>
</evidence>
<dbReference type="Proteomes" id="UP000294739">
    <property type="component" value="Unassembled WGS sequence"/>
</dbReference>
<dbReference type="OrthoDB" id="4966929at2"/>
<feature type="compositionally biased region" description="Acidic residues" evidence="1">
    <location>
        <begin position="123"/>
        <end position="148"/>
    </location>
</feature>